<protein>
    <recommendedName>
        <fullName evidence="1">Class II Histidinyl-tRNA synthetase (HisRS)-like catalytic core domain-containing protein</fullName>
    </recommendedName>
</protein>
<dbReference type="Pfam" id="PF13393">
    <property type="entry name" value="tRNA-synt_His"/>
    <property type="match status" value="1"/>
</dbReference>
<feature type="non-terminal residue" evidence="2">
    <location>
        <position position="1"/>
    </location>
</feature>
<dbReference type="EMBL" id="UINC01166159">
    <property type="protein sequence ID" value="SVD67959.1"/>
    <property type="molecule type" value="Genomic_DNA"/>
</dbReference>
<reference evidence="2" key="1">
    <citation type="submission" date="2018-05" db="EMBL/GenBank/DDBJ databases">
        <authorList>
            <person name="Lanie J.A."/>
            <person name="Ng W.-L."/>
            <person name="Kazmierczak K.M."/>
            <person name="Andrzejewski T.M."/>
            <person name="Davidsen T.M."/>
            <person name="Wayne K.J."/>
            <person name="Tettelin H."/>
            <person name="Glass J.I."/>
            <person name="Rusch D."/>
            <person name="Podicherti R."/>
            <person name="Tsui H.-C.T."/>
            <person name="Winkler M.E."/>
        </authorList>
    </citation>
    <scope>NUCLEOTIDE SEQUENCE</scope>
</reference>
<dbReference type="PANTHER" id="PTHR11476">
    <property type="entry name" value="HISTIDYL-TRNA SYNTHETASE"/>
    <property type="match status" value="1"/>
</dbReference>
<dbReference type="Gene3D" id="3.30.930.10">
    <property type="entry name" value="Bira Bifunctional Protein, Domain 2"/>
    <property type="match status" value="1"/>
</dbReference>
<dbReference type="CDD" id="cd00773">
    <property type="entry name" value="HisRS-like_core"/>
    <property type="match status" value="1"/>
</dbReference>
<proteinExistence type="predicted"/>
<dbReference type="SUPFAM" id="SSF55681">
    <property type="entry name" value="Class II aaRS and biotin synthetases"/>
    <property type="match status" value="1"/>
</dbReference>
<dbReference type="AlphaFoldDB" id="A0A382XAP8"/>
<gene>
    <name evidence="2" type="ORF">METZ01_LOCUS420813</name>
</gene>
<feature type="non-terminal residue" evidence="2">
    <location>
        <position position="271"/>
    </location>
</feature>
<name>A0A382XAP8_9ZZZZ</name>
<feature type="domain" description="Class II Histidinyl-tRNA synthetase (HisRS)-like catalytic core" evidence="1">
    <location>
        <begin position="3"/>
        <end position="270"/>
    </location>
</feature>
<dbReference type="PANTHER" id="PTHR11476:SF7">
    <property type="entry name" value="HISTIDINE--TRNA LIGASE"/>
    <property type="match status" value="1"/>
</dbReference>
<evidence type="ECO:0000259" key="1">
    <source>
        <dbReference type="Pfam" id="PF13393"/>
    </source>
</evidence>
<dbReference type="InterPro" id="IPR041715">
    <property type="entry name" value="HisRS-like_core"/>
</dbReference>
<sequence>PLETPAMEFYDILTGKYGKEAENLIYRLDYKDGKTLALRYDLTVPLSRVIAMNAELVRPIFKRYQIQQVWRGERPQRGRYREFTQCDIDAIGSTSMLQDAEIIAAIYEMMIGFGFHQFEILINNRKILDGMVKYAEVGDRLKEVCRSIDKLEKIGAEKVRQELAKSDISARAIKKIFSVIEIEGHHETVLDELEKIIGDVAQEGIGELREVRSYLSDLGINEGYYRFDPALARGLDYYTGPVFEVVIKDAGIGSVVGGGRWDTLIGQYTGK</sequence>
<accession>A0A382XAP8</accession>
<organism evidence="2">
    <name type="scientific">marine metagenome</name>
    <dbReference type="NCBI Taxonomy" id="408172"/>
    <lineage>
        <taxon>unclassified sequences</taxon>
        <taxon>metagenomes</taxon>
        <taxon>ecological metagenomes</taxon>
    </lineage>
</organism>
<dbReference type="InterPro" id="IPR045864">
    <property type="entry name" value="aa-tRNA-synth_II/BPL/LPL"/>
</dbReference>
<evidence type="ECO:0000313" key="2">
    <source>
        <dbReference type="EMBL" id="SVD67959.1"/>
    </source>
</evidence>